<dbReference type="AlphaFoldDB" id="A0A1U8BFM9"/>
<keyword evidence="2" id="KW-1185">Reference proteome</keyword>
<evidence type="ECO:0000256" key="1">
    <source>
        <dbReference type="SAM" id="MobiDB-lite"/>
    </source>
</evidence>
<dbReference type="GeneID" id="104612926"/>
<feature type="compositionally biased region" description="Basic and acidic residues" evidence="1">
    <location>
        <begin position="99"/>
        <end position="113"/>
    </location>
</feature>
<gene>
    <name evidence="3" type="primary">LOC104612926</name>
</gene>
<sequence>MADYLQKAKILSDNLVAIGEFIIDSELIQYVLGGLGPDYESLVTSLVLRLEDYTCDEIQALLSNHELRMEQSKLLFDVAPFANFASRSTLYRSPTPKTDAGKNKNKTNREHKSNPYQGVKCQICLKPNHKATMLVVMAQPTLQALHHSLTTVDTLT</sequence>
<dbReference type="RefSeq" id="XP_010278887.1">
    <property type="nucleotide sequence ID" value="XM_010280585.1"/>
</dbReference>
<reference evidence="3" key="1">
    <citation type="submission" date="2025-08" db="UniProtKB">
        <authorList>
            <consortium name="RefSeq"/>
        </authorList>
    </citation>
    <scope>IDENTIFICATION</scope>
</reference>
<dbReference type="Proteomes" id="UP000189703">
    <property type="component" value="Unplaced"/>
</dbReference>
<evidence type="ECO:0000313" key="2">
    <source>
        <dbReference type="Proteomes" id="UP000189703"/>
    </source>
</evidence>
<dbReference type="PANTHER" id="PTHR47481">
    <property type="match status" value="1"/>
</dbReference>
<dbReference type="OrthoDB" id="1912561at2759"/>
<name>A0A1U8BFM9_NELNU</name>
<protein>
    <submittedName>
        <fullName evidence="3">Uncharacterized protein LOC104612926</fullName>
    </submittedName>
</protein>
<feature type="region of interest" description="Disordered" evidence="1">
    <location>
        <begin position="90"/>
        <end position="114"/>
    </location>
</feature>
<dbReference type="KEGG" id="nnu:104612926"/>
<organism evidence="2 3">
    <name type="scientific">Nelumbo nucifera</name>
    <name type="common">Sacred lotus</name>
    <dbReference type="NCBI Taxonomy" id="4432"/>
    <lineage>
        <taxon>Eukaryota</taxon>
        <taxon>Viridiplantae</taxon>
        <taxon>Streptophyta</taxon>
        <taxon>Embryophyta</taxon>
        <taxon>Tracheophyta</taxon>
        <taxon>Spermatophyta</taxon>
        <taxon>Magnoliopsida</taxon>
        <taxon>Proteales</taxon>
        <taxon>Nelumbonaceae</taxon>
        <taxon>Nelumbo</taxon>
    </lineage>
</organism>
<evidence type="ECO:0000313" key="3">
    <source>
        <dbReference type="RefSeq" id="XP_010278887.1"/>
    </source>
</evidence>
<dbReference type="OMA" id="EDYTCDE"/>
<accession>A0A1U8BFM9</accession>
<dbReference type="InParanoid" id="A0A1U8BFM9"/>
<dbReference type="PANTHER" id="PTHR47481:SF22">
    <property type="entry name" value="RETROTRANSPOSON GAG DOMAIN-CONTAINING PROTEIN"/>
    <property type="match status" value="1"/>
</dbReference>
<proteinExistence type="predicted"/>